<evidence type="ECO:0000256" key="3">
    <source>
        <dbReference type="ARBA" id="ARBA00023082"/>
    </source>
</evidence>
<keyword evidence="4 6" id="KW-0238">DNA-binding</keyword>
<dbReference type="SUPFAM" id="SSF88946">
    <property type="entry name" value="Sigma2 domain of RNA polymerase sigma factors"/>
    <property type="match status" value="1"/>
</dbReference>
<dbReference type="GO" id="GO:0006352">
    <property type="term" value="P:DNA-templated transcription initiation"/>
    <property type="evidence" value="ECO:0007669"/>
    <property type="project" value="InterPro"/>
</dbReference>
<dbReference type="InterPro" id="IPR014322">
    <property type="entry name" value="RNA_pol_sigma-B/F/G"/>
</dbReference>
<keyword evidence="2 6" id="KW-0805">Transcription regulation</keyword>
<dbReference type="NCBIfam" id="TIGR02937">
    <property type="entry name" value="sigma70-ECF"/>
    <property type="match status" value="1"/>
</dbReference>
<dbReference type="NCBIfam" id="NF004052">
    <property type="entry name" value="PRK05572.1"/>
    <property type="match status" value="1"/>
</dbReference>
<feature type="coiled-coil region" evidence="7">
    <location>
        <begin position="122"/>
        <end position="184"/>
    </location>
</feature>
<evidence type="ECO:0000256" key="4">
    <source>
        <dbReference type="ARBA" id="ARBA00023125"/>
    </source>
</evidence>
<dbReference type="GO" id="GO:0003677">
    <property type="term" value="F:DNA binding"/>
    <property type="evidence" value="ECO:0007669"/>
    <property type="project" value="UniProtKB-KW"/>
</dbReference>
<dbReference type="CDD" id="cd06171">
    <property type="entry name" value="Sigma70_r4"/>
    <property type="match status" value="1"/>
</dbReference>
<reference evidence="10" key="1">
    <citation type="submission" date="2020-08" db="EMBL/GenBank/DDBJ databases">
        <title>Genome public.</title>
        <authorList>
            <person name="Liu C."/>
            <person name="Sun Q."/>
        </authorList>
    </citation>
    <scope>NUCLEOTIDE SEQUENCE</scope>
    <source>
        <strain evidence="10">NSJ-55</strain>
    </source>
</reference>
<keyword evidence="7" id="KW-0175">Coiled coil</keyword>
<dbReference type="EMBL" id="JACOPF010000005">
    <property type="protein sequence ID" value="MBC5690528.1"/>
    <property type="molecule type" value="Genomic_DNA"/>
</dbReference>
<dbReference type="InterPro" id="IPR014284">
    <property type="entry name" value="RNA_pol_sigma-70_dom"/>
</dbReference>
<feature type="domain" description="RNA polymerase sigma-70" evidence="8">
    <location>
        <begin position="46"/>
        <end position="59"/>
    </location>
</feature>
<evidence type="ECO:0000256" key="6">
    <source>
        <dbReference type="RuleBase" id="RU362124"/>
    </source>
</evidence>
<dbReference type="InterPro" id="IPR007627">
    <property type="entry name" value="RNA_pol_sigma70_r2"/>
</dbReference>
<dbReference type="PANTHER" id="PTHR30603:SF17">
    <property type="entry name" value="RNA POLYMERASE SIGMA-G FACTOR"/>
    <property type="match status" value="1"/>
</dbReference>
<feature type="domain" description="RNA polymerase sigma-70" evidence="9">
    <location>
        <begin position="207"/>
        <end position="233"/>
    </location>
</feature>
<evidence type="ECO:0000259" key="9">
    <source>
        <dbReference type="PROSITE" id="PS00716"/>
    </source>
</evidence>
<evidence type="ECO:0000313" key="10">
    <source>
        <dbReference type="EMBL" id="MBC5690528.1"/>
    </source>
</evidence>
<accession>A0A923RS83</accession>
<dbReference type="PROSITE" id="PS00716">
    <property type="entry name" value="SIGMA70_2"/>
    <property type="match status" value="1"/>
</dbReference>
<evidence type="ECO:0000256" key="1">
    <source>
        <dbReference type="ARBA" id="ARBA00022969"/>
    </source>
</evidence>
<dbReference type="InterPro" id="IPR007630">
    <property type="entry name" value="RNA_pol_sigma70_r4"/>
</dbReference>
<dbReference type="InterPro" id="IPR036388">
    <property type="entry name" value="WH-like_DNA-bd_sf"/>
</dbReference>
<dbReference type="Pfam" id="PF04539">
    <property type="entry name" value="Sigma70_r3"/>
    <property type="match status" value="1"/>
</dbReference>
<comment type="similarity">
    <text evidence="6">Belongs to the sigma-70 factor family.</text>
</comment>
<dbReference type="Proteomes" id="UP000652477">
    <property type="component" value="Unassembled WGS sequence"/>
</dbReference>
<gene>
    <name evidence="10" type="primary">sigF</name>
    <name evidence="10" type="ORF">H8S37_16570</name>
</gene>
<dbReference type="InterPro" id="IPR000943">
    <property type="entry name" value="RNA_pol_sigma70"/>
</dbReference>
<dbReference type="InterPro" id="IPR014236">
    <property type="entry name" value="RNA_pol_sigma-F"/>
</dbReference>
<dbReference type="Gene3D" id="1.20.120.1810">
    <property type="match status" value="1"/>
</dbReference>
<dbReference type="PIRSF" id="PIRSF000770">
    <property type="entry name" value="RNA_pol_sigma-SigE/K"/>
    <property type="match status" value="1"/>
</dbReference>
<proteinExistence type="inferred from homology"/>
<dbReference type="NCBIfam" id="TIGR02885">
    <property type="entry name" value="spore_sigF"/>
    <property type="match status" value="1"/>
</dbReference>
<dbReference type="InterPro" id="IPR013325">
    <property type="entry name" value="RNA_pol_sigma_r2"/>
</dbReference>
<evidence type="ECO:0000259" key="8">
    <source>
        <dbReference type="PROSITE" id="PS00715"/>
    </source>
</evidence>
<dbReference type="InterPro" id="IPR013324">
    <property type="entry name" value="RNA_pol_sigma_r3/r4-like"/>
</dbReference>
<evidence type="ECO:0000256" key="5">
    <source>
        <dbReference type="ARBA" id="ARBA00023163"/>
    </source>
</evidence>
<protein>
    <recommendedName>
        <fullName evidence="6">RNA polymerase sigma factor</fullName>
    </recommendedName>
</protein>
<dbReference type="GO" id="GO:0030435">
    <property type="term" value="P:sporulation resulting in formation of a cellular spore"/>
    <property type="evidence" value="ECO:0007669"/>
    <property type="project" value="UniProtKB-KW"/>
</dbReference>
<dbReference type="PANTHER" id="PTHR30603">
    <property type="entry name" value="RNA POLYMERASE SIGMA FACTOR RPO"/>
    <property type="match status" value="1"/>
</dbReference>
<dbReference type="Pfam" id="PF04545">
    <property type="entry name" value="Sigma70_r4"/>
    <property type="match status" value="1"/>
</dbReference>
<dbReference type="Gene3D" id="1.10.10.10">
    <property type="entry name" value="Winged helix-like DNA-binding domain superfamily/Winged helix DNA-binding domain"/>
    <property type="match status" value="2"/>
</dbReference>
<dbReference type="SUPFAM" id="SSF88659">
    <property type="entry name" value="Sigma3 and sigma4 domains of RNA polymerase sigma factors"/>
    <property type="match status" value="2"/>
</dbReference>
<evidence type="ECO:0000256" key="2">
    <source>
        <dbReference type="ARBA" id="ARBA00023015"/>
    </source>
</evidence>
<organism evidence="10 11">
    <name type="scientific">Mediterraneibacter hominis</name>
    <dbReference type="NCBI Taxonomy" id="2763054"/>
    <lineage>
        <taxon>Bacteria</taxon>
        <taxon>Bacillati</taxon>
        <taxon>Bacillota</taxon>
        <taxon>Clostridia</taxon>
        <taxon>Lachnospirales</taxon>
        <taxon>Lachnospiraceae</taxon>
        <taxon>Mediterraneibacter</taxon>
    </lineage>
</organism>
<evidence type="ECO:0000313" key="11">
    <source>
        <dbReference type="Proteomes" id="UP000652477"/>
    </source>
</evidence>
<keyword evidence="1" id="KW-0749">Sporulation</keyword>
<dbReference type="Pfam" id="PF04542">
    <property type="entry name" value="Sigma70_r2"/>
    <property type="match status" value="1"/>
</dbReference>
<keyword evidence="5 6" id="KW-0804">Transcription</keyword>
<dbReference type="PROSITE" id="PS00715">
    <property type="entry name" value="SIGMA70_1"/>
    <property type="match status" value="1"/>
</dbReference>
<keyword evidence="11" id="KW-1185">Reference proteome</keyword>
<evidence type="ECO:0000256" key="7">
    <source>
        <dbReference type="SAM" id="Coils"/>
    </source>
</evidence>
<dbReference type="InterPro" id="IPR050239">
    <property type="entry name" value="Sigma-70_RNA_pol_init_factors"/>
</dbReference>
<dbReference type="AlphaFoldDB" id="A0A923RS83"/>
<comment type="caution">
    <text evidence="10">The sequence shown here is derived from an EMBL/GenBank/DDBJ whole genome shotgun (WGS) entry which is preliminary data.</text>
</comment>
<dbReference type="GO" id="GO:0016987">
    <property type="term" value="F:sigma factor activity"/>
    <property type="evidence" value="ECO:0007669"/>
    <property type="project" value="UniProtKB-KW"/>
</dbReference>
<name>A0A923RS83_9FIRM</name>
<comment type="function">
    <text evidence="6">Sigma factors are initiation factors that promote the attachment of RNA polymerase to specific initiation sites and are then released.</text>
</comment>
<dbReference type="NCBIfam" id="TIGR02980">
    <property type="entry name" value="SigBFG"/>
    <property type="match status" value="1"/>
</dbReference>
<dbReference type="InterPro" id="IPR007624">
    <property type="entry name" value="RNA_pol_sigma70_r3"/>
</dbReference>
<dbReference type="PRINTS" id="PR00046">
    <property type="entry name" value="SIGMA70FCT"/>
</dbReference>
<keyword evidence="3 6" id="KW-0731">Sigma factor</keyword>
<sequence length="238" mass="27520">MDHTIALIKKSHDGDKEARERLVEENIGLIWCVVKRFHGRGAEAEDLFQIGSIGLLKAIDKFDLSYDVKFSTYAVPMISGEIKRFLRDDGMIKVSRSLKELSYKSFQAREELTGKLGREPTLEELADKMQVEKEELVQAMEAGGEVESLYRPIHQKEGSEIRLVDKLEEKEQKEERILDTMLLKQLLETLESQDRQLIYLRYFADKTQADVGKILGISQVQVSRMEKKIIENLRKMSR</sequence>
<dbReference type="RefSeq" id="WP_186877175.1">
    <property type="nucleotide sequence ID" value="NZ_JACOPF010000005.1"/>
</dbReference>